<feature type="domain" description="H-type lectin" evidence="2">
    <location>
        <begin position="297"/>
        <end position="355"/>
    </location>
</feature>
<feature type="region of interest" description="Disordered" evidence="1">
    <location>
        <begin position="1"/>
        <end position="28"/>
    </location>
</feature>
<feature type="domain" description="H-type lectin" evidence="2">
    <location>
        <begin position="100"/>
        <end position="164"/>
    </location>
</feature>
<dbReference type="Pfam" id="PF09458">
    <property type="entry name" value="H_lectin"/>
    <property type="match status" value="3"/>
</dbReference>
<protein>
    <recommendedName>
        <fullName evidence="2">H-type lectin domain-containing protein</fullName>
    </recommendedName>
</protein>
<feature type="domain" description="H-type lectin" evidence="2">
    <location>
        <begin position="194"/>
        <end position="260"/>
    </location>
</feature>
<dbReference type="SUPFAM" id="SSF141086">
    <property type="entry name" value="Agglutinin HPA-like"/>
    <property type="match status" value="3"/>
</dbReference>
<name>A0ABR3GTS3_9PEZI</name>
<reference evidence="3 4" key="1">
    <citation type="submission" date="2024-02" db="EMBL/GenBank/DDBJ databases">
        <title>Discinaceae phylogenomics.</title>
        <authorList>
            <person name="Dirks A.C."/>
            <person name="James T.Y."/>
        </authorList>
    </citation>
    <scope>NUCLEOTIDE SEQUENCE [LARGE SCALE GENOMIC DNA]</scope>
    <source>
        <strain evidence="3 4">ACD0624</strain>
    </source>
</reference>
<dbReference type="EMBL" id="JBBBZM010000015">
    <property type="protein sequence ID" value="KAL0638996.1"/>
    <property type="molecule type" value="Genomic_DNA"/>
</dbReference>
<evidence type="ECO:0000313" key="3">
    <source>
        <dbReference type="EMBL" id="KAL0638996.1"/>
    </source>
</evidence>
<gene>
    <name evidence="3" type="ORF">Q9L58_001877</name>
</gene>
<dbReference type="PANTHER" id="PTHR46938">
    <property type="entry name" value="DISCOIDIN-1 SUBUNIT A-RELATED-RELATED"/>
    <property type="match status" value="1"/>
</dbReference>
<dbReference type="InterPro" id="IPR019019">
    <property type="entry name" value="H-type_lectin_domain"/>
</dbReference>
<evidence type="ECO:0000259" key="2">
    <source>
        <dbReference type="Pfam" id="PF09458"/>
    </source>
</evidence>
<sequence>MHDQSHGNLPARVEENSSALDSSQLPNQKLTRKLQEANNTLRESQLETKELITEHAELNKNISTAGPKVDTKVIVKANPTIGTFKTSEIRPIQEIRSKTSKTVSFENKYTMVPGVVVGLTLVDICQKMAARVSGYASAIRLSSFEINLDSWNDTRLFEAACDWLEIEADDLDFQYGSYHTIEHYHWSATPAENTQRITFKRAYQSPPRVVVWLNLFDIATQFVKRIKTFATDVTATGFNLHIDSWSDTKLGWAMASWLAYPTDRPGLASGSFSTRDIRSPGQPQLYNSSFEPFPSGVFEKPPKVFLALNSLEIDNKHNQRLKVTADNVSATGMTWHLDSWCDTILYSAGASYIAFR</sequence>
<dbReference type="Proteomes" id="UP001447188">
    <property type="component" value="Unassembled WGS sequence"/>
</dbReference>
<evidence type="ECO:0000313" key="4">
    <source>
        <dbReference type="Proteomes" id="UP001447188"/>
    </source>
</evidence>
<feature type="compositionally biased region" description="Polar residues" evidence="1">
    <location>
        <begin position="16"/>
        <end position="28"/>
    </location>
</feature>
<dbReference type="InterPro" id="IPR052487">
    <property type="entry name" value="Galactose-binding_lectin"/>
</dbReference>
<proteinExistence type="predicted"/>
<evidence type="ECO:0000256" key="1">
    <source>
        <dbReference type="SAM" id="MobiDB-lite"/>
    </source>
</evidence>
<organism evidence="3 4">
    <name type="scientific">Discina gigas</name>
    <dbReference type="NCBI Taxonomy" id="1032678"/>
    <lineage>
        <taxon>Eukaryota</taxon>
        <taxon>Fungi</taxon>
        <taxon>Dikarya</taxon>
        <taxon>Ascomycota</taxon>
        <taxon>Pezizomycotina</taxon>
        <taxon>Pezizomycetes</taxon>
        <taxon>Pezizales</taxon>
        <taxon>Discinaceae</taxon>
        <taxon>Discina</taxon>
    </lineage>
</organism>
<accession>A0ABR3GTS3</accession>
<comment type="caution">
    <text evidence="3">The sequence shown here is derived from an EMBL/GenBank/DDBJ whole genome shotgun (WGS) entry which is preliminary data.</text>
</comment>
<keyword evidence="4" id="KW-1185">Reference proteome</keyword>
<dbReference type="InterPro" id="IPR037221">
    <property type="entry name" value="H-type_lectin_dom_sf"/>
</dbReference>
<dbReference type="Gene3D" id="2.60.40.2080">
    <property type="match status" value="3"/>
</dbReference>